<dbReference type="KEGG" id="sapo:SAPIO_CDS2219"/>
<protein>
    <recommendedName>
        <fullName evidence="1">Beta-lactamase-related domain-containing protein</fullName>
    </recommendedName>
</protein>
<dbReference type="Proteomes" id="UP000028545">
    <property type="component" value="Unassembled WGS sequence"/>
</dbReference>
<feature type="domain" description="Beta-lactamase-related" evidence="1">
    <location>
        <begin position="25"/>
        <end position="390"/>
    </location>
</feature>
<organism evidence="2 3">
    <name type="scientific">Pseudallescheria apiosperma</name>
    <name type="common">Scedosporium apiospermum</name>
    <dbReference type="NCBI Taxonomy" id="563466"/>
    <lineage>
        <taxon>Eukaryota</taxon>
        <taxon>Fungi</taxon>
        <taxon>Dikarya</taxon>
        <taxon>Ascomycota</taxon>
        <taxon>Pezizomycotina</taxon>
        <taxon>Sordariomycetes</taxon>
        <taxon>Hypocreomycetidae</taxon>
        <taxon>Microascales</taxon>
        <taxon>Microascaceae</taxon>
        <taxon>Scedosporium</taxon>
    </lineage>
</organism>
<keyword evidence="3" id="KW-1185">Reference proteome</keyword>
<dbReference type="PANTHER" id="PTHR43283">
    <property type="entry name" value="BETA-LACTAMASE-RELATED"/>
    <property type="match status" value="1"/>
</dbReference>
<dbReference type="Gene3D" id="3.40.710.10">
    <property type="entry name" value="DD-peptidase/beta-lactamase superfamily"/>
    <property type="match status" value="1"/>
</dbReference>
<dbReference type="InterPro" id="IPR050789">
    <property type="entry name" value="Diverse_Enzym_Activities"/>
</dbReference>
<evidence type="ECO:0000313" key="3">
    <source>
        <dbReference type="Proteomes" id="UP000028545"/>
    </source>
</evidence>
<proteinExistence type="predicted"/>
<name>A0A084GDH3_PSEDA</name>
<sequence>MPFNPETVDRLRAIVDGACADPSTGVPGTTVVVVGKDGKELFAHSAGKRGVSSNEPMTLENIFWVASCTKMLTGVACMQLVERGLLTLDDGVQLEDICPELKTLKVLKPDGTFEEKRNRITLRMLLTHTAGFGYSFFNERLRDWGFPAGVDEFSGRVEDMMTPLLFQPGEGWEYGVNLDWAGIALERVTGLTLNDYLQKNIIQPLGLKDMNMFPSPSMRSRLAYMHSRESDGTLRPRDHLHRAPLVVDLDDKAEVARIFNSGGAGMFAKPQEYVKVLAVLLNDGTCPRTGVQILQKETVDVMFANNIPKFPDFGRQGIPAAKPDLTGAIPEIYPVEGRPPQGWGLTFMLTNGGPTGRSRSTAMWAGLANLWWWCDREKGVAGMVCTQILPFADLKVLGMWFELEAEVYKALS</sequence>
<reference evidence="2 3" key="1">
    <citation type="journal article" date="2014" name="Genome Announc.">
        <title>Draft genome sequence of the pathogenic fungus Scedosporium apiospermum.</title>
        <authorList>
            <person name="Vandeputte P."/>
            <person name="Ghamrawi S."/>
            <person name="Rechenmann M."/>
            <person name="Iltis A."/>
            <person name="Giraud S."/>
            <person name="Fleury M."/>
            <person name="Thornton C."/>
            <person name="Delhaes L."/>
            <person name="Meyer W."/>
            <person name="Papon N."/>
            <person name="Bouchara J.P."/>
        </authorList>
    </citation>
    <scope>NUCLEOTIDE SEQUENCE [LARGE SCALE GENOMIC DNA]</scope>
    <source>
        <strain evidence="2 3">IHEM 14462</strain>
    </source>
</reference>
<evidence type="ECO:0000259" key="1">
    <source>
        <dbReference type="Pfam" id="PF00144"/>
    </source>
</evidence>
<dbReference type="VEuPathDB" id="FungiDB:SAPIO_CDS2219"/>
<dbReference type="Pfam" id="PF00144">
    <property type="entry name" value="Beta-lactamase"/>
    <property type="match status" value="1"/>
</dbReference>
<dbReference type="InterPro" id="IPR012338">
    <property type="entry name" value="Beta-lactam/transpept-like"/>
</dbReference>
<dbReference type="OMA" id="DKACEDQ"/>
<evidence type="ECO:0000313" key="2">
    <source>
        <dbReference type="EMBL" id="KEZ45385.1"/>
    </source>
</evidence>
<dbReference type="PANTHER" id="PTHR43283:SF3">
    <property type="entry name" value="BETA-LACTAMASE FAMILY PROTEIN (AFU_ORTHOLOGUE AFUA_5G07500)"/>
    <property type="match status" value="1"/>
</dbReference>
<gene>
    <name evidence="2" type="ORF">SAPIO_CDS2219</name>
</gene>
<accession>A0A084GDH3</accession>
<dbReference type="AlphaFoldDB" id="A0A084GDH3"/>
<dbReference type="EMBL" id="JOWA01000085">
    <property type="protein sequence ID" value="KEZ45385.1"/>
    <property type="molecule type" value="Genomic_DNA"/>
</dbReference>
<dbReference type="InterPro" id="IPR001466">
    <property type="entry name" value="Beta-lactam-related"/>
</dbReference>
<dbReference type="GeneID" id="27721291"/>
<dbReference type="OrthoDB" id="428260at2759"/>
<comment type="caution">
    <text evidence="2">The sequence shown here is derived from an EMBL/GenBank/DDBJ whole genome shotgun (WGS) entry which is preliminary data.</text>
</comment>
<dbReference type="SUPFAM" id="SSF56601">
    <property type="entry name" value="beta-lactamase/transpeptidase-like"/>
    <property type="match status" value="1"/>
</dbReference>
<dbReference type="HOGENOM" id="CLU_020027_11_1_1"/>
<dbReference type="RefSeq" id="XP_016645184.1">
    <property type="nucleotide sequence ID" value="XM_016785306.1"/>
</dbReference>